<dbReference type="PANTHER" id="PTHR35795:SF1">
    <property type="entry name" value="BIS(5'-NUCLEOSYL)-TETRAPHOSPHATASE, SYMMETRICAL"/>
    <property type="match status" value="1"/>
</dbReference>
<dbReference type="SUPFAM" id="SSF109604">
    <property type="entry name" value="HD-domain/PDEase-like"/>
    <property type="match status" value="1"/>
</dbReference>
<dbReference type="CDD" id="cd00077">
    <property type="entry name" value="HDc"/>
    <property type="match status" value="1"/>
</dbReference>
<keyword evidence="3" id="KW-0547">Nucleotide-binding</keyword>
<dbReference type="InterPro" id="IPR003607">
    <property type="entry name" value="HD/PDEase_dom"/>
</dbReference>
<evidence type="ECO:0000259" key="7">
    <source>
        <dbReference type="SMART" id="SM00471"/>
    </source>
</evidence>
<evidence type="ECO:0000256" key="2">
    <source>
        <dbReference type="ARBA" id="ARBA00022723"/>
    </source>
</evidence>
<dbReference type="InterPro" id="IPR051094">
    <property type="entry name" value="Diverse_Catalytic_Enzymes"/>
</dbReference>
<organism evidence="8 9">
    <name type="scientific">Lactococcus allomyrinae</name>
    <dbReference type="NCBI Taxonomy" id="2419773"/>
    <lineage>
        <taxon>Bacteria</taxon>
        <taxon>Bacillati</taxon>
        <taxon>Bacillota</taxon>
        <taxon>Bacilli</taxon>
        <taxon>Lactobacillales</taxon>
        <taxon>Streptococcaceae</taxon>
        <taxon>Lactococcus</taxon>
    </lineage>
</organism>
<evidence type="ECO:0000313" key="9">
    <source>
        <dbReference type="Proteomes" id="UP000269374"/>
    </source>
</evidence>
<dbReference type="GO" id="GO:0000166">
    <property type="term" value="F:nucleotide binding"/>
    <property type="evidence" value="ECO:0007669"/>
    <property type="project" value="UniProtKB-KW"/>
</dbReference>
<keyword evidence="9" id="KW-1185">Reference proteome</keyword>
<dbReference type="EMBL" id="CP032627">
    <property type="protein sequence ID" value="AYG01590.1"/>
    <property type="molecule type" value="Genomic_DNA"/>
</dbReference>
<dbReference type="InterPro" id="IPR006674">
    <property type="entry name" value="HD_domain"/>
</dbReference>
<comment type="catalytic activity">
    <reaction evidence="6">
        <text>P(1),P(4)-bis(5'-adenosyl) tetraphosphate + H2O = 2 ADP + 2 H(+)</text>
        <dbReference type="Rhea" id="RHEA:24252"/>
        <dbReference type="ChEBI" id="CHEBI:15377"/>
        <dbReference type="ChEBI" id="CHEBI:15378"/>
        <dbReference type="ChEBI" id="CHEBI:58141"/>
        <dbReference type="ChEBI" id="CHEBI:456216"/>
        <dbReference type="EC" id="3.6.1.41"/>
    </reaction>
</comment>
<evidence type="ECO:0000313" key="8">
    <source>
        <dbReference type="EMBL" id="AYG01590.1"/>
    </source>
</evidence>
<dbReference type="KEGG" id="lact:D7I46_11290"/>
<dbReference type="EC" id="3.6.1.41" evidence="1"/>
<dbReference type="AlphaFoldDB" id="A0A387BKV6"/>
<reference evidence="8 9" key="1">
    <citation type="submission" date="2018-09" db="EMBL/GenBank/DDBJ databases">
        <title>Genome sequencing of strain 1JSPR-7.</title>
        <authorList>
            <person name="Heo J."/>
            <person name="Kim S.-J."/>
            <person name="Kwon S.-W."/>
        </authorList>
    </citation>
    <scope>NUCLEOTIDE SEQUENCE [LARGE SCALE GENOMIC DNA]</scope>
    <source>
        <strain evidence="8 9">1JSPR-7</strain>
    </source>
</reference>
<keyword evidence="5" id="KW-0408">Iron</keyword>
<dbReference type="NCBIfam" id="TIGR00488">
    <property type="entry name" value="bis(5'-nucleosyl)-tetraphosphatase (symmetrical) YqeK"/>
    <property type="match status" value="1"/>
</dbReference>
<keyword evidence="2" id="KW-0479">Metal-binding</keyword>
<proteinExistence type="predicted"/>
<dbReference type="GO" id="GO:0008803">
    <property type="term" value="F:bis(5'-nucleosyl)-tetraphosphatase (symmetrical) activity"/>
    <property type="evidence" value="ECO:0007669"/>
    <property type="project" value="UniProtKB-EC"/>
</dbReference>
<name>A0A387BKV6_9LACT</name>
<dbReference type="Gene3D" id="1.10.3210.10">
    <property type="entry name" value="Hypothetical protein af1432"/>
    <property type="match status" value="1"/>
</dbReference>
<protein>
    <recommendedName>
        <fullName evidence="1">bis(5'-nucleosyl)-tetraphosphatase (symmetrical)</fullName>
        <ecNumber evidence="1">3.6.1.41</ecNumber>
    </recommendedName>
</protein>
<evidence type="ECO:0000256" key="3">
    <source>
        <dbReference type="ARBA" id="ARBA00022741"/>
    </source>
</evidence>
<evidence type="ECO:0000256" key="5">
    <source>
        <dbReference type="ARBA" id="ARBA00023004"/>
    </source>
</evidence>
<dbReference type="GO" id="GO:0046872">
    <property type="term" value="F:metal ion binding"/>
    <property type="evidence" value="ECO:0007669"/>
    <property type="project" value="UniProtKB-KW"/>
</dbReference>
<accession>A0A387BKV6</accession>
<evidence type="ECO:0000256" key="6">
    <source>
        <dbReference type="ARBA" id="ARBA00049417"/>
    </source>
</evidence>
<evidence type="ECO:0000256" key="1">
    <source>
        <dbReference type="ARBA" id="ARBA00012506"/>
    </source>
</evidence>
<dbReference type="PANTHER" id="PTHR35795">
    <property type="entry name" value="SLR1885 PROTEIN"/>
    <property type="match status" value="1"/>
</dbReference>
<dbReference type="InterPro" id="IPR005249">
    <property type="entry name" value="YqeK"/>
</dbReference>
<feature type="domain" description="HD/PDEase" evidence="7">
    <location>
        <begin position="23"/>
        <end position="150"/>
    </location>
</feature>
<dbReference type="Pfam" id="PF01966">
    <property type="entry name" value="HD"/>
    <property type="match status" value="1"/>
</dbReference>
<dbReference type="Proteomes" id="UP000269374">
    <property type="component" value="Chromosome"/>
</dbReference>
<gene>
    <name evidence="8" type="ORF">D7I46_11290</name>
</gene>
<dbReference type="RefSeq" id="WP_120772960.1">
    <property type="nucleotide sequence ID" value="NZ_CP032627.1"/>
</dbReference>
<dbReference type="SMART" id="SM00471">
    <property type="entry name" value="HDc"/>
    <property type="match status" value="1"/>
</dbReference>
<evidence type="ECO:0000256" key="4">
    <source>
        <dbReference type="ARBA" id="ARBA00022801"/>
    </source>
</evidence>
<sequence length="196" mass="22751">MFDFYEEVGLSRSALLERISENVKASRFKHILGVEKAAIKLAEKYGVNPHKASLAALLHDYCKEEYDATFLALIDKYHLDEELKNWDNNIWHGKVGIWKMREDFGLQDDEILRAIEIHTVGSQEMSELAKVLYVADYIEEGRDFPGVVEARCVAWDDLNKAVAFETMRLVSYLAERRLTIYPETFEAYNAFISYLR</sequence>
<keyword evidence="4" id="KW-0378">Hydrolase</keyword>
<dbReference type="OrthoDB" id="9782134at2"/>